<dbReference type="PANTHER" id="PTHR32294:SF0">
    <property type="entry name" value="DNA POLYMERASE III SUBUNIT ALPHA"/>
    <property type="match status" value="1"/>
</dbReference>
<keyword evidence="5 12" id="KW-0808">Transferase</keyword>
<dbReference type="InterPro" id="IPR004805">
    <property type="entry name" value="DnaE2/DnaE/PolC"/>
</dbReference>
<evidence type="ECO:0000256" key="7">
    <source>
        <dbReference type="ARBA" id="ARBA00022705"/>
    </source>
</evidence>
<accession>A0A3M7TXJ0</accession>
<dbReference type="InterPro" id="IPR029460">
    <property type="entry name" value="DNAPol_HHH"/>
</dbReference>
<dbReference type="EC" id="2.7.7.7" evidence="3"/>
<evidence type="ECO:0000256" key="6">
    <source>
        <dbReference type="ARBA" id="ARBA00022695"/>
    </source>
</evidence>
<dbReference type="Gene3D" id="2.40.50.140">
    <property type="entry name" value="Nucleic acid-binding proteins"/>
    <property type="match status" value="1"/>
</dbReference>
<dbReference type="InterPro" id="IPR004013">
    <property type="entry name" value="PHP_dom"/>
</dbReference>
<dbReference type="InterPro" id="IPR003141">
    <property type="entry name" value="Pol/His_phosphatase_N"/>
</dbReference>
<feature type="domain" description="Polymerase/histidinol phosphatase N-terminal" evidence="11">
    <location>
        <begin position="25"/>
        <end position="92"/>
    </location>
</feature>
<dbReference type="SUPFAM" id="SSF160975">
    <property type="entry name" value="AF1531-like"/>
    <property type="match status" value="1"/>
</dbReference>
<dbReference type="GO" id="GO:0008408">
    <property type="term" value="F:3'-5' exonuclease activity"/>
    <property type="evidence" value="ECO:0007669"/>
    <property type="project" value="InterPro"/>
</dbReference>
<evidence type="ECO:0000256" key="4">
    <source>
        <dbReference type="ARBA" id="ARBA00019114"/>
    </source>
</evidence>
<proteinExistence type="inferred from homology"/>
<comment type="function">
    <text evidence="9">DNA polymerase III is a complex, multichain enzyme responsible for most of the replicative synthesis in bacteria. This DNA polymerase also exhibits 3' to 5' exonuclease activity. The alpha chain is the DNA polymerase.</text>
</comment>
<dbReference type="Pfam" id="PF17657">
    <property type="entry name" value="DNA_pol3_finger"/>
    <property type="match status" value="1"/>
</dbReference>
<dbReference type="SMART" id="SM00481">
    <property type="entry name" value="POLIIIAc"/>
    <property type="match status" value="1"/>
</dbReference>
<dbReference type="OrthoDB" id="9803237at2"/>
<dbReference type="GO" id="GO:0003676">
    <property type="term" value="F:nucleic acid binding"/>
    <property type="evidence" value="ECO:0007669"/>
    <property type="project" value="InterPro"/>
</dbReference>
<evidence type="ECO:0000256" key="9">
    <source>
        <dbReference type="ARBA" id="ARBA00025611"/>
    </source>
</evidence>
<evidence type="ECO:0000256" key="8">
    <source>
        <dbReference type="ARBA" id="ARBA00022932"/>
    </source>
</evidence>
<dbReference type="InterPro" id="IPR012340">
    <property type="entry name" value="NA-bd_OB-fold"/>
</dbReference>
<evidence type="ECO:0000313" key="12">
    <source>
        <dbReference type="EMBL" id="RNA70330.1"/>
    </source>
</evidence>
<dbReference type="InterPro" id="IPR004365">
    <property type="entry name" value="NA-bd_OB_tRNA"/>
</dbReference>
<dbReference type="CDD" id="cd04485">
    <property type="entry name" value="DnaE_OBF"/>
    <property type="match status" value="1"/>
</dbReference>
<dbReference type="PANTHER" id="PTHR32294">
    <property type="entry name" value="DNA POLYMERASE III SUBUNIT ALPHA"/>
    <property type="match status" value="1"/>
</dbReference>
<dbReference type="InterPro" id="IPR041931">
    <property type="entry name" value="DNA_pol3_alpha_thumb_dom"/>
</dbReference>
<dbReference type="Pfam" id="PF07733">
    <property type="entry name" value="DNA_pol3_alpha"/>
    <property type="match status" value="1"/>
</dbReference>
<dbReference type="InterPro" id="IPR011708">
    <property type="entry name" value="DNA_pol3_alpha_NTPase_dom"/>
</dbReference>
<keyword evidence="6 12" id="KW-0548">Nucleotidyltransferase</keyword>
<dbReference type="GO" id="GO:0003887">
    <property type="term" value="F:DNA-directed DNA polymerase activity"/>
    <property type="evidence" value="ECO:0007669"/>
    <property type="project" value="UniProtKB-KW"/>
</dbReference>
<dbReference type="Proteomes" id="UP000278746">
    <property type="component" value="Unassembled WGS sequence"/>
</dbReference>
<dbReference type="Pfam" id="PF14579">
    <property type="entry name" value="HHH_6"/>
    <property type="match status" value="1"/>
</dbReference>
<evidence type="ECO:0000256" key="10">
    <source>
        <dbReference type="ARBA" id="ARBA00049244"/>
    </source>
</evidence>
<dbReference type="InterPro" id="IPR016195">
    <property type="entry name" value="Pol/histidinol_Pase-like"/>
</dbReference>
<dbReference type="SUPFAM" id="SSF50249">
    <property type="entry name" value="Nucleic acid-binding proteins"/>
    <property type="match status" value="1"/>
</dbReference>
<keyword evidence="8" id="KW-0239">DNA-directed DNA polymerase</keyword>
<dbReference type="NCBIfam" id="NF004226">
    <property type="entry name" value="PRK05673.1"/>
    <property type="match status" value="1"/>
</dbReference>
<evidence type="ECO:0000259" key="11">
    <source>
        <dbReference type="SMART" id="SM00481"/>
    </source>
</evidence>
<evidence type="ECO:0000256" key="5">
    <source>
        <dbReference type="ARBA" id="ARBA00022679"/>
    </source>
</evidence>
<gene>
    <name evidence="12" type="ORF">EBO34_10510</name>
</gene>
<name>A0A3M7TXJ0_9BACI</name>
<dbReference type="Gene3D" id="3.20.20.140">
    <property type="entry name" value="Metal-dependent hydrolases"/>
    <property type="match status" value="1"/>
</dbReference>
<dbReference type="GO" id="GO:0005737">
    <property type="term" value="C:cytoplasm"/>
    <property type="evidence" value="ECO:0007669"/>
    <property type="project" value="UniProtKB-SubCell"/>
</dbReference>
<dbReference type="Pfam" id="PF01336">
    <property type="entry name" value="tRNA_anti-codon"/>
    <property type="match status" value="1"/>
</dbReference>
<evidence type="ECO:0000256" key="2">
    <source>
        <dbReference type="ARBA" id="ARBA00009496"/>
    </source>
</evidence>
<dbReference type="GO" id="GO:0006260">
    <property type="term" value="P:DNA replication"/>
    <property type="evidence" value="ECO:0007669"/>
    <property type="project" value="UniProtKB-KW"/>
</dbReference>
<dbReference type="Pfam" id="PF02811">
    <property type="entry name" value="PHP"/>
    <property type="match status" value="1"/>
</dbReference>
<comment type="caution">
    <text evidence="12">The sequence shown here is derived from an EMBL/GenBank/DDBJ whole genome shotgun (WGS) entry which is preliminary data.</text>
</comment>
<keyword evidence="13" id="KW-1185">Reference proteome</keyword>
<dbReference type="EMBL" id="RHIB01000001">
    <property type="protein sequence ID" value="RNA70330.1"/>
    <property type="molecule type" value="Genomic_DNA"/>
</dbReference>
<dbReference type="Gene3D" id="1.10.10.1600">
    <property type="entry name" value="Bacterial DNA polymerase III alpha subunit, thumb domain"/>
    <property type="match status" value="1"/>
</dbReference>
<dbReference type="SUPFAM" id="SSF89550">
    <property type="entry name" value="PHP domain-like"/>
    <property type="match status" value="1"/>
</dbReference>
<evidence type="ECO:0000313" key="13">
    <source>
        <dbReference type="Proteomes" id="UP000278746"/>
    </source>
</evidence>
<protein>
    <recommendedName>
        <fullName evidence="4">DNA polymerase III subunit alpha</fullName>
        <ecNumber evidence="3">2.7.7.7</ecNumber>
    </recommendedName>
</protein>
<evidence type="ECO:0000256" key="3">
    <source>
        <dbReference type="ARBA" id="ARBA00012417"/>
    </source>
</evidence>
<comment type="catalytic activity">
    <reaction evidence="10">
        <text>DNA(n) + a 2'-deoxyribonucleoside 5'-triphosphate = DNA(n+1) + diphosphate</text>
        <dbReference type="Rhea" id="RHEA:22508"/>
        <dbReference type="Rhea" id="RHEA-COMP:17339"/>
        <dbReference type="Rhea" id="RHEA-COMP:17340"/>
        <dbReference type="ChEBI" id="CHEBI:33019"/>
        <dbReference type="ChEBI" id="CHEBI:61560"/>
        <dbReference type="ChEBI" id="CHEBI:173112"/>
        <dbReference type="EC" id="2.7.7.7"/>
    </reaction>
</comment>
<comment type="subcellular location">
    <subcellularLocation>
        <location evidence="1">Cytoplasm</location>
    </subcellularLocation>
</comment>
<dbReference type="AlphaFoldDB" id="A0A3M7TXJ0"/>
<evidence type="ECO:0000256" key="1">
    <source>
        <dbReference type="ARBA" id="ARBA00004496"/>
    </source>
</evidence>
<dbReference type="NCBIfam" id="TIGR00594">
    <property type="entry name" value="polc"/>
    <property type="match status" value="1"/>
</dbReference>
<comment type="similarity">
    <text evidence="2">Belongs to the DNA polymerase type-C family. DnaE subfamily.</text>
</comment>
<sequence>MSQTFVCVTIEERFYVKGGVAVSFVHLHVHSEYSFLYGAGKIKDLTRRAKELNMTALALTDKNGMYGAVPFYKECYSRGIKPLLGVELTAKSRGDTLFQIILLARNKTGLRELMKLTALAYEHAEKGRPVLPVSALNAITKESIVAISPFEGGILQHLVSEGNLEGASETLFALEDLFGKGHVFTEVQSHNRAEEKELLLALNKWRKESDNKIQFVASNHVQFVFPEQSRAHRVVQAIGRGVTLEELPAPVSSDDYYLKTQDEMARLFRGWPEALEATVHIADMCNVEIDLGNQVLPEYPVPQGESAGSYLRKKCEEGIAKRYGDTPGQGVWERLDYELSVIHSMNYDDYFLIVWDFMDYAHTQGMLTGPGRGSAAGSLVAYVLEITDVDPIQYELLFERFLNPERVSMPDIDIDFPDDRRDEVIRYVAQKYGRDHVAQIITFGTLAAKAALRDGGRVMQTPQKLIDRLAKLIPSKPNIKLHEAKKDVPAISKLLEEHEELDELFSIAVEIEGLPRHTSVHAAGVVISRDKLTDIVPVQTGNDDINLTQYPMGILEELGLLKMDFLGLRNLSFIKNITELIKEDHGETIDIKAIPFNDKNTFSMLSEGDASGVFQLESSGMRSVLKRLKPTEFEDIVAVNALYRPGPMENIPVYIKRKHGLEKVTYPHADLKPILEKTYGVLIYQEQIMQIASRMAGFSLGEADILRRAVGKKKREVLEKGRAQFVGGSTKNGYSAKEADGVYDLIVRFADYGFNRSHAVAYSIIAYQLAYLKANYPTSFLTALLSGVIHHQEKMAEYIAEARRKGIKVKGPSVIESSARFKAIGNEIWIGLAAVKNVGVQAIQAILEERAKEPFQDLFDLCARIAPRHLPKRALEALIVSGACDEFGIHRAGLLANLDAAMEYGAKLNESRSQKGTALFDEDVVKPDYFDVPPFGDQEELQFEKQVLGFYATNHPVHSYGDTLEEYQRSTVKHTLENSDEGKVVRLAGLIEDVKVIKTKKRQQMAFMQLTDETGEAEITLFPKIFEKYRSVVNKGELLFIEGRTSYHNGQLKINADKMTLLENLKKSFKQKAGKVLYVKLDGDHQDPGYRDRLKRMLKDDPGEVRVVLYDEEVKKVYRLNEEWSVSGDESLLIRLKDLLGEKNIVIRQE</sequence>
<organism evidence="12 13">
    <name type="scientific">Alteribacter keqinensis</name>
    <dbReference type="NCBI Taxonomy" id="2483800"/>
    <lineage>
        <taxon>Bacteria</taxon>
        <taxon>Bacillati</taxon>
        <taxon>Bacillota</taxon>
        <taxon>Bacilli</taxon>
        <taxon>Bacillales</taxon>
        <taxon>Bacillaceae</taxon>
        <taxon>Alteribacter</taxon>
    </lineage>
</organism>
<reference evidence="12 13" key="1">
    <citation type="submission" date="2018-10" db="EMBL/GenBank/DDBJ databases">
        <title>Bacillus Keqinensis sp. nov., a moderately halophilic bacterium isolated from a saline-alkaline lake.</title>
        <authorList>
            <person name="Wang H."/>
        </authorList>
    </citation>
    <scope>NUCLEOTIDE SEQUENCE [LARGE SCALE GENOMIC DNA]</scope>
    <source>
        <strain evidence="12 13">KQ-3</strain>
    </source>
</reference>
<keyword evidence="7" id="KW-0235">DNA replication</keyword>
<dbReference type="Gene3D" id="1.10.150.870">
    <property type="match status" value="1"/>
</dbReference>
<dbReference type="InterPro" id="IPR040982">
    <property type="entry name" value="DNA_pol3_finger"/>
</dbReference>